<feature type="domain" description="Methyltransferase" evidence="9">
    <location>
        <begin position="68"/>
        <end position="190"/>
    </location>
</feature>
<comment type="catalytic activity">
    <reaction evidence="7">
        <text>arsenic triglutathione + 2 [thioredoxin]-dithiol + 2 S-adenosyl-L-methionine + H2O = dimethylarsinous acid + 2 [thioredoxin]-disulfide + 3 glutathione + 2 S-adenosyl-L-homocysteine + 2 H(+)</text>
        <dbReference type="Rhea" id="RHEA:69464"/>
        <dbReference type="Rhea" id="RHEA-COMP:10698"/>
        <dbReference type="Rhea" id="RHEA-COMP:10700"/>
        <dbReference type="ChEBI" id="CHEBI:15377"/>
        <dbReference type="ChEBI" id="CHEBI:15378"/>
        <dbReference type="ChEBI" id="CHEBI:23808"/>
        <dbReference type="ChEBI" id="CHEBI:29950"/>
        <dbReference type="ChEBI" id="CHEBI:50058"/>
        <dbReference type="ChEBI" id="CHEBI:57856"/>
        <dbReference type="ChEBI" id="CHEBI:57925"/>
        <dbReference type="ChEBI" id="CHEBI:59789"/>
        <dbReference type="ChEBI" id="CHEBI:183640"/>
        <dbReference type="EC" id="2.1.1.137"/>
    </reaction>
</comment>
<comment type="catalytic activity">
    <reaction evidence="6">
        <text>arsenic triglutathione + [thioredoxin]-dithiol + S-adenosyl-L-methionine + 2 H2O = methylarsonous acid + [thioredoxin]-disulfide + 3 glutathione + S-adenosyl-L-homocysteine + H(+)</text>
        <dbReference type="Rhea" id="RHEA:69460"/>
        <dbReference type="Rhea" id="RHEA-COMP:10698"/>
        <dbReference type="Rhea" id="RHEA-COMP:10700"/>
        <dbReference type="ChEBI" id="CHEBI:15377"/>
        <dbReference type="ChEBI" id="CHEBI:15378"/>
        <dbReference type="ChEBI" id="CHEBI:17826"/>
        <dbReference type="ChEBI" id="CHEBI:29950"/>
        <dbReference type="ChEBI" id="CHEBI:50058"/>
        <dbReference type="ChEBI" id="CHEBI:57856"/>
        <dbReference type="ChEBI" id="CHEBI:57925"/>
        <dbReference type="ChEBI" id="CHEBI:59789"/>
        <dbReference type="ChEBI" id="CHEBI:183640"/>
        <dbReference type="EC" id="2.1.1.137"/>
    </reaction>
</comment>
<dbReference type="EC" id="2.1.1.137" evidence="4"/>
<evidence type="ECO:0000259" key="9">
    <source>
        <dbReference type="Pfam" id="PF13847"/>
    </source>
</evidence>
<protein>
    <recommendedName>
        <fullName evidence="5">Arsenite methyltransferase</fullName>
        <ecNumber evidence="4">2.1.1.137</ecNumber>
    </recommendedName>
</protein>
<comment type="similarity">
    <text evidence="3">Belongs to the methyltransferase superfamily. Arsenite methyltransferase family.</text>
</comment>
<keyword evidence="11" id="KW-1185">Reference proteome</keyword>
<keyword evidence="2" id="KW-0949">S-adenosyl-L-methionine</keyword>
<evidence type="ECO:0000256" key="1">
    <source>
        <dbReference type="ARBA" id="ARBA00022679"/>
    </source>
</evidence>
<sequence>MFMDKKKVRKSINDFYDDIASKERKVTGDIDKLNKSLGYSEEDLKNIPEEAQLGLGCGNPKEKGKPKTGEIVADLGSGRGMDVFLASKSVGEEGYVIGIDNNYKMIEKARDIVDKKGFKNTEFRLGEIEYIPIRDNYLDLLMSNCVINLSTDKKQVYSDIYRVLKPNGRISISDILLKKELPDEIKEDPNVHGT</sequence>
<dbReference type="Proteomes" id="UP000467132">
    <property type="component" value="Unassembled WGS sequence"/>
</dbReference>
<organism evidence="10 11">
    <name type="scientific">Senegalia massiliensis</name>
    <dbReference type="NCBI Taxonomy" id="1720316"/>
    <lineage>
        <taxon>Bacteria</taxon>
        <taxon>Bacillati</taxon>
        <taxon>Bacillota</taxon>
        <taxon>Clostridia</taxon>
        <taxon>Eubacteriales</taxon>
        <taxon>Clostridiaceae</taxon>
        <taxon>Senegalia</taxon>
    </lineage>
</organism>
<evidence type="ECO:0000313" key="11">
    <source>
        <dbReference type="Proteomes" id="UP000467132"/>
    </source>
</evidence>
<accession>A0A845QYP9</accession>
<dbReference type="AlphaFoldDB" id="A0A845QYP9"/>
<dbReference type="CDD" id="cd02440">
    <property type="entry name" value="AdoMet_MTases"/>
    <property type="match status" value="1"/>
</dbReference>
<dbReference type="GO" id="GO:0032259">
    <property type="term" value="P:methylation"/>
    <property type="evidence" value="ECO:0007669"/>
    <property type="project" value="UniProtKB-KW"/>
</dbReference>
<dbReference type="InterPro" id="IPR029063">
    <property type="entry name" value="SAM-dependent_MTases_sf"/>
</dbReference>
<evidence type="ECO:0000256" key="3">
    <source>
        <dbReference type="ARBA" id="ARBA00034487"/>
    </source>
</evidence>
<evidence type="ECO:0000256" key="8">
    <source>
        <dbReference type="ARBA" id="ARBA00048428"/>
    </source>
</evidence>
<dbReference type="InterPro" id="IPR025714">
    <property type="entry name" value="Methyltranfer_dom"/>
</dbReference>
<gene>
    <name evidence="10" type="ORF">D3Z33_10515</name>
</gene>
<proteinExistence type="inferred from homology"/>
<dbReference type="Gene3D" id="3.40.50.150">
    <property type="entry name" value="Vaccinia Virus protein VP39"/>
    <property type="match status" value="1"/>
</dbReference>
<keyword evidence="1 10" id="KW-0808">Transferase</keyword>
<evidence type="ECO:0000256" key="7">
    <source>
        <dbReference type="ARBA" id="ARBA00047943"/>
    </source>
</evidence>
<dbReference type="OrthoDB" id="9772751at2"/>
<keyword evidence="10" id="KW-0489">Methyltransferase</keyword>
<reference evidence="10 11" key="1">
    <citation type="submission" date="2018-08" db="EMBL/GenBank/DDBJ databases">
        <title>Murine metabolic-syndrome-specific gut microbial biobank.</title>
        <authorList>
            <person name="Liu C."/>
        </authorList>
    </citation>
    <scope>NUCLEOTIDE SEQUENCE [LARGE SCALE GENOMIC DNA]</scope>
    <source>
        <strain evidence="10 11">583</strain>
    </source>
</reference>
<dbReference type="PANTHER" id="PTHR43675">
    <property type="entry name" value="ARSENITE METHYLTRANSFERASE"/>
    <property type="match status" value="1"/>
</dbReference>
<dbReference type="SUPFAM" id="SSF53335">
    <property type="entry name" value="S-adenosyl-L-methionine-dependent methyltransferases"/>
    <property type="match status" value="1"/>
</dbReference>
<dbReference type="PANTHER" id="PTHR43675:SF8">
    <property type="entry name" value="ARSENITE METHYLTRANSFERASE"/>
    <property type="match status" value="1"/>
</dbReference>
<dbReference type="EMBL" id="QXXA01000011">
    <property type="protein sequence ID" value="NBI07280.1"/>
    <property type="molecule type" value="Genomic_DNA"/>
</dbReference>
<dbReference type="GO" id="GO:0030791">
    <property type="term" value="F:arsenite methyltransferase activity"/>
    <property type="evidence" value="ECO:0007669"/>
    <property type="project" value="UniProtKB-EC"/>
</dbReference>
<dbReference type="InterPro" id="IPR026669">
    <property type="entry name" value="Arsenite_MeTrfase-like"/>
</dbReference>
<evidence type="ECO:0000256" key="2">
    <source>
        <dbReference type="ARBA" id="ARBA00022691"/>
    </source>
</evidence>
<evidence type="ECO:0000256" key="6">
    <source>
        <dbReference type="ARBA" id="ARBA00047941"/>
    </source>
</evidence>
<comment type="caution">
    <text evidence="10">The sequence shown here is derived from an EMBL/GenBank/DDBJ whole genome shotgun (WGS) entry which is preliminary data.</text>
</comment>
<name>A0A845QYP9_9CLOT</name>
<evidence type="ECO:0000256" key="5">
    <source>
        <dbReference type="ARBA" id="ARBA00034545"/>
    </source>
</evidence>
<evidence type="ECO:0000256" key="4">
    <source>
        <dbReference type="ARBA" id="ARBA00034521"/>
    </source>
</evidence>
<dbReference type="Pfam" id="PF13847">
    <property type="entry name" value="Methyltransf_31"/>
    <property type="match status" value="1"/>
</dbReference>
<evidence type="ECO:0000313" key="10">
    <source>
        <dbReference type="EMBL" id="NBI07280.1"/>
    </source>
</evidence>
<comment type="catalytic activity">
    <reaction evidence="8">
        <text>arsenic triglutathione + 3 [thioredoxin]-dithiol + 3 S-adenosyl-L-methionine = trimethylarsine + 3 [thioredoxin]-disulfide + 3 glutathione + 3 S-adenosyl-L-homocysteine + 3 H(+)</text>
        <dbReference type="Rhea" id="RHEA:69432"/>
        <dbReference type="Rhea" id="RHEA-COMP:10698"/>
        <dbReference type="Rhea" id="RHEA-COMP:10700"/>
        <dbReference type="ChEBI" id="CHEBI:15378"/>
        <dbReference type="ChEBI" id="CHEBI:27130"/>
        <dbReference type="ChEBI" id="CHEBI:29950"/>
        <dbReference type="ChEBI" id="CHEBI:50058"/>
        <dbReference type="ChEBI" id="CHEBI:57856"/>
        <dbReference type="ChEBI" id="CHEBI:57925"/>
        <dbReference type="ChEBI" id="CHEBI:59789"/>
        <dbReference type="ChEBI" id="CHEBI:183640"/>
        <dbReference type="EC" id="2.1.1.137"/>
    </reaction>
</comment>